<dbReference type="InterPro" id="IPR001173">
    <property type="entry name" value="Glyco_trans_2-like"/>
</dbReference>
<dbReference type="SUPFAM" id="SSF48452">
    <property type="entry name" value="TPR-like"/>
    <property type="match status" value="1"/>
</dbReference>
<organism evidence="4 5">
    <name type="scientific">Candidatus Daviesbacteria bacterium RIFCSPLOWO2_02_FULL_38_15</name>
    <dbReference type="NCBI Taxonomy" id="1797794"/>
    <lineage>
        <taxon>Bacteria</taxon>
        <taxon>Candidatus Daviesiibacteriota</taxon>
    </lineage>
</organism>
<protein>
    <submittedName>
        <fullName evidence="4">Uncharacterized protein</fullName>
    </submittedName>
</protein>
<dbReference type="Pfam" id="PF00535">
    <property type="entry name" value="Glycos_transf_2"/>
    <property type="match status" value="1"/>
</dbReference>
<reference evidence="4 5" key="1">
    <citation type="journal article" date="2016" name="Nat. Commun.">
        <title>Thousands of microbial genomes shed light on interconnected biogeochemical processes in an aquifer system.</title>
        <authorList>
            <person name="Anantharaman K."/>
            <person name="Brown C.T."/>
            <person name="Hug L.A."/>
            <person name="Sharon I."/>
            <person name="Castelle C.J."/>
            <person name="Probst A.J."/>
            <person name="Thomas B.C."/>
            <person name="Singh A."/>
            <person name="Wilkins M.J."/>
            <person name="Karaoz U."/>
            <person name="Brodie E.L."/>
            <person name="Williams K.H."/>
            <person name="Hubbard S.S."/>
            <person name="Banfield J.F."/>
        </authorList>
    </citation>
    <scope>NUCLEOTIDE SEQUENCE [LARGE SCALE GENOMIC DNA]</scope>
</reference>
<dbReference type="Pfam" id="PF02709">
    <property type="entry name" value="Glyco_transf_7C"/>
    <property type="match status" value="1"/>
</dbReference>
<sequence>MTSKLLRQVISERDNFYGEPLLDLNVLPQKTSSEPLTVSVVIPAYNVQLSILACLTAIEQSSFNINYQNKLEVIVVDDGSTDNTWKIIKESNLSLNLTAIRQTNHGQAQALNIGISVSQGDIIISCDSDMVLGYYTIEHFAAAHQKTPNALFVGFRQDTPITDPRVNPNRINKDGSYIDSFFTNDERIVFPTPGWPSNMCLASDHFRKLGQSHSLSMPDNDEWLLPDMVIGALFSLSRSVFNEIGGYDERLIGWGCTDSYLAAKAIGANQYIIPLYHASGLHMNHSIRLANRGLQYKRNRKLFLKFIETTGVDSHPNWLIHAKDRIIESFVRNPKQPVPKRRIKILHEDNIENKLIRMDQLLSLGQYPKALAYIKSEMAKNNNIEIQLRLARALSGMDQYKKAIHVLEKITLSGELLPKIRTELAINQAGEGNFESAQKILKELARNFPQTPGLSYWQNCPAEKHIKQGEKFFKQKFYQIARRCFEAALISDPNNKTTLEYRNKSISLS</sequence>
<dbReference type="Proteomes" id="UP000177057">
    <property type="component" value="Unassembled WGS sequence"/>
</dbReference>
<proteinExistence type="predicted"/>
<keyword evidence="1" id="KW-0808">Transferase</keyword>
<evidence type="ECO:0000313" key="5">
    <source>
        <dbReference type="Proteomes" id="UP000177057"/>
    </source>
</evidence>
<dbReference type="PANTHER" id="PTHR43685">
    <property type="entry name" value="GLYCOSYLTRANSFERASE"/>
    <property type="match status" value="1"/>
</dbReference>
<dbReference type="InterPro" id="IPR029044">
    <property type="entry name" value="Nucleotide-diphossugar_trans"/>
</dbReference>
<dbReference type="PANTHER" id="PTHR43685:SF2">
    <property type="entry name" value="GLYCOSYLTRANSFERASE 2-LIKE DOMAIN-CONTAINING PROTEIN"/>
    <property type="match status" value="1"/>
</dbReference>
<feature type="domain" description="Glycosyltransferase 2-like" evidence="2">
    <location>
        <begin position="39"/>
        <end position="170"/>
    </location>
</feature>
<dbReference type="Gene3D" id="1.25.40.10">
    <property type="entry name" value="Tetratricopeptide repeat domain"/>
    <property type="match status" value="1"/>
</dbReference>
<dbReference type="InterPro" id="IPR011990">
    <property type="entry name" value="TPR-like_helical_dom_sf"/>
</dbReference>
<dbReference type="InterPro" id="IPR050834">
    <property type="entry name" value="Glycosyltransf_2"/>
</dbReference>
<dbReference type="SUPFAM" id="SSF53448">
    <property type="entry name" value="Nucleotide-diphospho-sugar transferases"/>
    <property type="match status" value="1"/>
</dbReference>
<evidence type="ECO:0000259" key="3">
    <source>
        <dbReference type="Pfam" id="PF02709"/>
    </source>
</evidence>
<evidence type="ECO:0000259" key="2">
    <source>
        <dbReference type="Pfam" id="PF00535"/>
    </source>
</evidence>
<accession>A0A1F5N1F2</accession>
<dbReference type="Gene3D" id="3.90.550.10">
    <property type="entry name" value="Spore Coat Polysaccharide Biosynthesis Protein SpsA, Chain A"/>
    <property type="match status" value="1"/>
</dbReference>
<dbReference type="InterPro" id="IPR027791">
    <property type="entry name" value="Galactosyl_T_C"/>
</dbReference>
<evidence type="ECO:0000313" key="4">
    <source>
        <dbReference type="EMBL" id="OGE71320.1"/>
    </source>
</evidence>
<name>A0A1F5N1F2_9BACT</name>
<dbReference type="GO" id="GO:0016740">
    <property type="term" value="F:transferase activity"/>
    <property type="evidence" value="ECO:0007669"/>
    <property type="project" value="UniProtKB-KW"/>
</dbReference>
<dbReference type="STRING" id="1797794.A3H40_03760"/>
<gene>
    <name evidence="4" type="ORF">A3H40_03760</name>
</gene>
<evidence type="ECO:0000256" key="1">
    <source>
        <dbReference type="ARBA" id="ARBA00022679"/>
    </source>
</evidence>
<comment type="caution">
    <text evidence="4">The sequence shown here is derived from an EMBL/GenBank/DDBJ whole genome shotgun (WGS) entry which is preliminary data.</text>
</comment>
<dbReference type="EMBL" id="MFDV01000020">
    <property type="protein sequence ID" value="OGE71320.1"/>
    <property type="molecule type" value="Genomic_DNA"/>
</dbReference>
<feature type="domain" description="Galactosyltransferase C-terminal" evidence="3">
    <location>
        <begin position="229"/>
        <end position="268"/>
    </location>
</feature>
<dbReference type="AlphaFoldDB" id="A0A1F5N1F2"/>